<dbReference type="InterPro" id="IPR006059">
    <property type="entry name" value="SBP"/>
</dbReference>
<dbReference type="EMBL" id="CP117411">
    <property type="protein sequence ID" value="WCT73084.1"/>
    <property type="molecule type" value="Genomic_DNA"/>
</dbReference>
<dbReference type="Gene3D" id="3.40.190.10">
    <property type="entry name" value="Periplasmic binding protein-like II"/>
    <property type="match status" value="2"/>
</dbReference>
<evidence type="ECO:0000256" key="5">
    <source>
        <dbReference type="ARBA" id="ARBA00049629"/>
    </source>
</evidence>
<keyword evidence="3" id="KW-0813">Transport</keyword>
<protein>
    <recommendedName>
        <fullName evidence="6">Probable sugar-binding periplasmic protein</fullName>
    </recommendedName>
</protein>
<accession>A0ABY7TIW4</accession>
<evidence type="ECO:0000313" key="8">
    <source>
        <dbReference type="Proteomes" id="UP001220395"/>
    </source>
</evidence>
<name>A0ABY7TIW4_9SPHN</name>
<evidence type="ECO:0000256" key="2">
    <source>
        <dbReference type="ARBA" id="ARBA00008520"/>
    </source>
</evidence>
<keyword evidence="8" id="KW-1185">Reference proteome</keyword>
<proteinExistence type="inferred from homology"/>
<reference evidence="7 8" key="1">
    <citation type="submission" date="2023-02" db="EMBL/GenBank/DDBJ databases">
        <title>Genome sequence of Sphingomonas naphthae.</title>
        <authorList>
            <person name="Kim S."/>
            <person name="Heo J."/>
            <person name="Kwon S.-W."/>
        </authorList>
    </citation>
    <scope>NUCLEOTIDE SEQUENCE [LARGE SCALE GENOMIC DNA]</scope>
    <source>
        <strain evidence="7 8">KACC 18716</strain>
    </source>
</reference>
<gene>
    <name evidence="7" type="ORF">PQ455_15835</name>
</gene>
<dbReference type="Proteomes" id="UP001220395">
    <property type="component" value="Chromosome"/>
</dbReference>
<dbReference type="InterPro" id="IPR050490">
    <property type="entry name" value="Bact_solute-bd_prot1"/>
</dbReference>
<evidence type="ECO:0000256" key="4">
    <source>
        <dbReference type="ARBA" id="ARBA00022729"/>
    </source>
</evidence>
<dbReference type="PANTHER" id="PTHR43649:SF28">
    <property type="entry name" value="BINDING PROTEIN COMPONENT OF ABC SUGAR TRANSPORTER-RELATED"/>
    <property type="match status" value="1"/>
</dbReference>
<dbReference type="Pfam" id="PF01547">
    <property type="entry name" value="SBP_bac_1"/>
    <property type="match status" value="1"/>
</dbReference>
<comment type="subcellular location">
    <subcellularLocation>
        <location evidence="1">Periplasm</location>
    </subcellularLocation>
</comment>
<comment type="function">
    <text evidence="5">Part of a binding-protein-dependent transport system for a sugar.</text>
</comment>
<evidence type="ECO:0000256" key="6">
    <source>
        <dbReference type="ARBA" id="ARBA00049753"/>
    </source>
</evidence>
<evidence type="ECO:0000256" key="3">
    <source>
        <dbReference type="ARBA" id="ARBA00022448"/>
    </source>
</evidence>
<evidence type="ECO:0000256" key="1">
    <source>
        <dbReference type="ARBA" id="ARBA00004418"/>
    </source>
</evidence>
<dbReference type="RefSeq" id="WP_273687058.1">
    <property type="nucleotide sequence ID" value="NZ_CP117411.1"/>
</dbReference>
<dbReference type="PANTHER" id="PTHR43649">
    <property type="entry name" value="ARABINOSE-BINDING PROTEIN-RELATED"/>
    <property type="match status" value="1"/>
</dbReference>
<sequence>MTSRRRAGAGFVTALALCLAGCGRKDDGRPVAEVIHSWTSGGESAAIHEIVAAYEKRGGRWTETAVTGIHAGRALAISRIAGGQPPTAMQWAMSRAVQDFGKQGVLEPLDARARREGWQGRYSPYIYRQMQANGHIVMEPLAIHGGNWLFISRQALDAIDAKPPENWDEFFDIAARLRAKGFVPLAFSGEAWTQTLVFYNVMLGVGGKAFYRRVMDRHDASAVSSPTMRRVFDIFGRLRDEVDAGVSSRTWNAASGMVIAGKAAMQIGGDWTKAEFIAAGQQAGRDFACVPTPGTRGAYIIYGESLVFPLGRGDRGRAAREMLLDVLNDPALIQRFSAKKGGVPARLDVQPIHADACTRFAAETLADPDSPVPNGLLAWDSDTEGELRDIIAQYWVRSLSTDAAIRSMAKVIHDAA</sequence>
<comment type="similarity">
    <text evidence="2">Belongs to the bacterial solute-binding protein 1 family.</text>
</comment>
<dbReference type="SUPFAM" id="SSF53850">
    <property type="entry name" value="Periplasmic binding protein-like II"/>
    <property type="match status" value="1"/>
</dbReference>
<keyword evidence="4" id="KW-0732">Signal</keyword>
<organism evidence="7 8">
    <name type="scientific">Sphingomonas naphthae</name>
    <dbReference type="NCBI Taxonomy" id="1813468"/>
    <lineage>
        <taxon>Bacteria</taxon>
        <taxon>Pseudomonadati</taxon>
        <taxon>Pseudomonadota</taxon>
        <taxon>Alphaproteobacteria</taxon>
        <taxon>Sphingomonadales</taxon>
        <taxon>Sphingomonadaceae</taxon>
        <taxon>Sphingomonas</taxon>
    </lineage>
</organism>
<evidence type="ECO:0000313" key="7">
    <source>
        <dbReference type="EMBL" id="WCT73084.1"/>
    </source>
</evidence>